<dbReference type="HAMAP" id="MF_00443">
    <property type="entry name" value="ThiG"/>
    <property type="match status" value="1"/>
</dbReference>
<evidence type="ECO:0000256" key="1">
    <source>
        <dbReference type="ARBA" id="ARBA00002834"/>
    </source>
</evidence>
<keyword evidence="10" id="KW-0150">Chloroplast</keyword>
<evidence type="ECO:0000256" key="7">
    <source>
        <dbReference type="ARBA" id="ARBA00049897"/>
    </source>
</evidence>
<comment type="similarity">
    <text evidence="8">Belongs to the ThiG family.</text>
</comment>
<comment type="catalytic activity">
    <reaction evidence="7 8">
        <text>[ThiS sulfur-carrier protein]-C-terminal-Gly-aminoethanethioate + 2-iminoacetate + 1-deoxy-D-xylulose 5-phosphate = [ThiS sulfur-carrier protein]-C-terminal Gly-Gly + 2-[(2R,5Z)-2-carboxy-4-methylthiazol-5(2H)-ylidene]ethyl phosphate + 2 H2O + H(+)</text>
        <dbReference type="Rhea" id="RHEA:26297"/>
        <dbReference type="Rhea" id="RHEA-COMP:12909"/>
        <dbReference type="Rhea" id="RHEA-COMP:19908"/>
        <dbReference type="ChEBI" id="CHEBI:15377"/>
        <dbReference type="ChEBI" id="CHEBI:15378"/>
        <dbReference type="ChEBI" id="CHEBI:57792"/>
        <dbReference type="ChEBI" id="CHEBI:62899"/>
        <dbReference type="ChEBI" id="CHEBI:77846"/>
        <dbReference type="ChEBI" id="CHEBI:90778"/>
        <dbReference type="ChEBI" id="CHEBI:232372"/>
        <dbReference type="EC" id="2.8.1.10"/>
    </reaction>
</comment>
<reference evidence="10" key="1">
    <citation type="journal article" date="2019" name="J. Phycol.">
        <title>Dictyochophyceae plastid genomes reveal unusual variability of their organization.</title>
        <authorList>
            <person name="Han K.Y."/>
            <person name="Maciszewski K."/>
            <person name="Graf L."/>
            <person name="Yang J.H."/>
            <person name="Andersen R.A."/>
            <person name="Karnkowska A."/>
            <person name="Yoon H.S."/>
        </authorList>
    </citation>
    <scope>NUCLEOTIDE SEQUENCE</scope>
</reference>
<dbReference type="RefSeq" id="YP_009684530.1">
    <property type="nucleotide sequence ID" value="NC_044407.1"/>
</dbReference>
<evidence type="ECO:0000313" key="10">
    <source>
        <dbReference type="EMBL" id="QDR24616.1"/>
    </source>
</evidence>
<dbReference type="UniPathway" id="UPA00060"/>
<dbReference type="InterPro" id="IPR008867">
    <property type="entry name" value="ThiG"/>
</dbReference>
<feature type="binding site" evidence="8">
    <location>
        <position position="169"/>
    </location>
    <ligand>
        <name>1-deoxy-D-xylulose 5-phosphate</name>
        <dbReference type="ChEBI" id="CHEBI:57792"/>
    </ligand>
</feature>
<sequence>MNLPVLEIGNKQFNSRLILGTGKYPSLDTALQSIEYSQTEMVTVAIRRLQKDIHSTQEKNLIQSLDWDKLWLLPNTAGSKTAEDAIRMALLGREFAKQIGQEDNNFVKLEVIPDPKYLLPDPIGTLKAADYLVRAGFTVLPYINADPVLASHLEDLGCATLMPLGSPIGSGQGLKNSYNISLIIENSKIPVIVDAGIRTPSQAAEVMEMGASAVLLNTAVAKSLDPVNMAYAMAKGVEGGRLAYCAGSMSTAQYAKPSSPSTGLFL</sequence>
<dbReference type="GO" id="GO:0009507">
    <property type="term" value="C:chloroplast"/>
    <property type="evidence" value="ECO:0007669"/>
    <property type="project" value="UniProtKB-SubCell"/>
</dbReference>
<evidence type="ECO:0000256" key="3">
    <source>
        <dbReference type="ARBA" id="ARBA00011960"/>
    </source>
</evidence>
<dbReference type="EMBL" id="MK518352">
    <property type="protein sequence ID" value="QDR24616.1"/>
    <property type="molecule type" value="Genomic_DNA"/>
</dbReference>
<comment type="pathway">
    <text evidence="2 8">Cofactor biosynthesis; thiamine diphosphate biosynthesis.</text>
</comment>
<dbReference type="InterPro" id="IPR013785">
    <property type="entry name" value="Aldolase_TIM"/>
</dbReference>
<organism evidence="10">
    <name type="scientific">Florenciella parvula</name>
    <dbReference type="NCBI Taxonomy" id="236787"/>
    <lineage>
        <taxon>Eukaryota</taxon>
        <taxon>Sar</taxon>
        <taxon>Stramenopiles</taxon>
        <taxon>Ochrophyta</taxon>
        <taxon>Dictyochophyceae</taxon>
        <taxon>Florenciellales</taxon>
        <taxon>Florenciella</taxon>
    </lineage>
</organism>
<evidence type="ECO:0000256" key="2">
    <source>
        <dbReference type="ARBA" id="ARBA00004948"/>
    </source>
</evidence>
<name>A0A516ZA75_9STRA</name>
<dbReference type="EC" id="2.8.1.10" evidence="3 8"/>
<feature type="binding site" evidence="8">
    <location>
        <begin position="195"/>
        <end position="196"/>
    </location>
    <ligand>
        <name>1-deoxy-D-xylulose 5-phosphate</name>
        <dbReference type="ChEBI" id="CHEBI:57792"/>
    </ligand>
</feature>
<dbReference type="Pfam" id="PF05690">
    <property type="entry name" value="ThiG"/>
    <property type="match status" value="1"/>
</dbReference>
<accession>A0A516ZA75</accession>
<dbReference type="GeneID" id="41657493"/>
<dbReference type="GO" id="GO:1990107">
    <property type="term" value="F:thiazole synthase activity"/>
    <property type="evidence" value="ECO:0007669"/>
    <property type="project" value="UniProtKB-EC"/>
</dbReference>
<comment type="subunit">
    <text evidence="8">Homotetramer. Forms heterodimers with either ThiH or ThiS.</text>
</comment>
<dbReference type="PANTHER" id="PTHR34266:SF2">
    <property type="entry name" value="THIAZOLE SYNTHASE"/>
    <property type="match status" value="1"/>
</dbReference>
<evidence type="ECO:0000256" key="8">
    <source>
        <dbReference type="HAMAP-Rule" id="MF_00443"/>
    </source>
</evidence>
<geneLocation type="chloroplast" evidence="10"/>
<dbReference type="CDD" id="cd04728">
    <property type="entry name" value="ThiG"/>
    <property type="match status" value="1"/>
</dbReference>
<comment type="function">
    <text evidence="1 8">Catalyzes the rearrangement of 1-deoxy-D-xylulose 5-phosphate (DXP) to produce the thiazole phosphate moiety of thiamine. Sulfur is provided by the thiocarboxylate moiety of the carrier protein ThiS. In vitro, sulfur can be provided by H(2)S.</text>
</comment>
<gene>
    <name evidence="8 10" type="primary">thiG</name>
</gene>
<evidence type="ECO:0000256" key="4">
    <source>
        <dbReference type="ARBA" id="ARBA00022679"/>
    </source>
</evidence>
<comment type="subcellular location">
    <subcellularLocation>
        <location evidence="8">Plastid</location>
        <location evidence="8">Chloroplast</location>
    </subcellularLocation>
</comment>
<feature type="active site" description="Schiff-base intermediate with DXP" evidence="8">
    <location>
        <position position="108"/>
    </location>
</feature>
<dbReference type="GO" id="GO:0009229">
    <property type="term" value="P:thiamine diphosphate biosynthetic process"/>
    <property type="evidence" value="ECO:0007669"/>
    <property type="project" value="UniProtKB-UniRule"/>
</dbReference>
<keyword evidence="5 8" id="KW-0784">Thiamine biosynthesis</keyword>
<feature type="binding site" evidence="8">
    <location>
        <begin position="217"/>
        <end position="218"/>
    </location>
    <ligand>
        <name>1-deoxy-D-xylulose 5-phosphate</name>
        <dbReference type="ChEBI" id="CHEBI:57792"/>
    </ligand>
</feature>
<keyword evidence="10" id="KW-0934">Plastid</keyword>
<dbReference type="SUPFAM" id="SSF110399">
    <property type="entry name" value="ThiG-like"/>
    <property type="match status" value="1"/>
</dbReference>
<evidence type="ECO:0000256" key="6">
    <source>
        <dbReference type="ARBA" id="ARBA00023270"/>
    </source>
</evidence>
<dbReference type="Gene3D" id="3.20.20.70">
    <property type="entry name" value="Aldolase class I"/>
    <property type="match status" value="1"/>
</dbReference>
<dbReference type="AlphaFoldDB" id="A0A516ZA75"/>
<evidence type="ECO:0000259" key="9">
    <source>
        <dbReference type="Pfam" id="PF05690"/>
    </source>
</evidence>
<keyword evidence="4 8" id="KW-0808">Transferase</keyword>
<proteinExistence type="inferred from homology"/>
<evidence type="ECO:0000256" key="5">
    <source>
        <dbReference type="ARBA" id="ARBA00022977"/>
    </source>
</evidence>
<keyword evidence="6 8" id="KW-0704">Schiff base</keyword>
<protein>
    <recommendedName>
        <fullName evidence="3 8">Thiazole synthase</fullName>
        <ecNumber evidence="3 8">2.8.1.10</ecNumber>
    </recommendedName>
</protein>
<dbReference type="PANTHER" id="PTHR34266">
    <property type="entry name" value="THIAZOLE SYNTHASE"/>
    <property type="match status" value="1"/>
</dbReference>
<dbReference type="InterPro" id="IPR033983">
    <property type="entry name" value="Thiazole_synthase_ThiG"/>
</dbReference>
<feature type="domain" description="Thiazole synthase ThiG" evidence="9">
    <location>
        <begin position="7"/>
        <end position="260"/>
    </location>
</feature>